<gene>
    <name evidence="1" type="ORF">HMPREF1872_01351</name>
</gene>
<dbReference type="STRING" id="1497955.HMPREF1872_01351"/>
<dbReference type="AlphaFoldDB" id="A0A133Y751"/>
<keyword evidence="2" id="KW-1185">Reference proteome</keyword>
<protein>
    <submittedName>
        <fullName evidence="1">Uncharacterized protein</fullName>
    </submittedName>
</protein>
<organism evidence="1 2">
    <name type="scientific">Amygdalobacter nucleatus</name>
    <dbReference type="NCBI Taxonomy" id="3029274"/>
    <lineage>
        <taxon>Bacteria</taxon>
        <taxon>Bacillati</taxon>
        <taxon>Bacillota</taxon>
        <taxon>Clostridia</taxon>
        <taxon>Eubacteriales</taxon>
        <taxon>Oscillospiraceae</taxon>
        <taxon>Amygdalobacter</taxon>
    </lineage>
</organism>
<dbReference type="Pfam" id="PF13151">
    <property type="entry name" value="DUF3990"/>
    <property type="match status" value="1"/>
</dbReference>
<evidence type="ECO:0000313" key="1">
    <source>
        <dbReference type="EMBL" id="KXB39029.1"/>
    </source>
</evidence>
<proteinExistence type="predicted"/>
<dbReference type="InterPro" id="IPR025051">
    <property type="entry name" value="DUF3990"/>
</dbReference>
<evidence type="ECO:0000313" key="2">
    <source>
        <dbReference type="Proteomes" id="UP000070080"/>
    </source>
</evidence>
<reference evidence="2" key="1">
    <citation type="submission" date="2016-01" db="EMBL/GenBank/DDBJ databases">
        <authorList>
            <person name="Mitreva M."/>
            <person name="Pepin K.H."/>
            <person name="Mihindukulasuriya K.A."/>
            <person name="Fulton R."/>
            <person name="Fronick C."/>
            <person name="O'Laughlin M."/>
            <person name="Miner T."/>
            <person name="Herter B."/>
            <person name="Rosa B.A."/>
            <person name="Cordes M."/>
            <person name="Tomlinson C."/>
            <person name="Wollam A."/>
            <person name="Palsikar V.B."/>
            <person name="Mardis E.R."/>
            <person name="Wilson R.K."/>
        </authorList>
    </citation>
    <scope>NUCLEOTIDE SEQUENCE [LARGE SCALE GENOMIC DNA]</scope>
    <source>
        <strain evidence="2">KA00274</strain>
    </source>
</reference>
<name>A0A133Y751_9FIRM</name>
<accession>A0A133Y751</accession>
<dbReference type="Proteomes" id="UP000070080">
    <property type="component" value="Unassembled WGS sequence"/>
</dbReference>
<dbReference type="EMBL" id="LSCV01000044">
    <property type="protein sequence ID" value="KXB39029.1"/>
    <property type="molecule type" value="Genomic_DNA"/>
</dbReference>
<sequence>MLGIILENRTFNTSTPLANEAKNYILQNFHVDYQSADIIIGYRANNSYFSFATDFISGTISYRQLCNAMKVGKLPSQ</sequence>
<comment type="caution">
    <text evidence="1">The sequence shown here is derived from an EMBL/GenBank/DDBJ whole genome shotgun (WGS) entry which is preliminary data.</text>
</comment>